<dbReference type="Proteomes" id="UP001652660">
    <property type="component" value="Chromosome 6e"/>
</dbReference>
<dbReference type="InterPro" id="IPR002401">
    <property type="entry name" value="Cyt_P450_E_grp-I"/>
</dbReference>
<dbReference type="InterPro" id="IPR001128">
    <property type="entry name" value="Cyt_P450"/>
</dbReference>
<comment type="similarity">
    <text evidence="2 9">Belongs to the cytochrome P450 family.</text>
</comment>
<keyword evidence="10" id="KW-0732">Signal</keyword>
<keyword evidence="11" id="KW-1185">Reference proteome</keyword>
<evidence type="ECO:0000256" key="2">
    <source>
        <dbReference type="ARBA" id="ARBA00010617"/>
    </source>
</evidence>
<sequence>MFSLILLLMMSLLIMVIMKKGKFLGNAKKNSKHSSPKLPPGPSPWPIVGSLLELYRNLPPFQWIDGIMKKLETDIACFRLGSVHVIVVNSPELARDFLHNHNAVFASRPITMATQHSSRGYLSMAVSPLGPQWKKMRKMYTTHLITPSRLRWLLEKRNQEADNYVSFIFNQCNKSSSSDGSVINVRTALRHYVSNVIKRIIFSKRYFGEGGKDGGPGKEEEEHVEIVFKLLKYMFAFGVSDYLPWLRVLDIQGHEKSVKKAMRILNKHHDPIIEERIRLWRDGKKKEREDLLDVMITLKDETEKSLLSEEEIKAQCIEVFFGMDSPTTSVEWALAEMINKPELLQKAVDEIDKVVGKERLIQEYDVPQLNYVKACVKEAFRLHPVTFFNLPHVSTADAIVGGYFIPEGSHILLGRYGLGRNPKVWGNPLEFKPERHFDCDKSSKVELIDPELRMISFGSGKRACAGIALGTPLSVMALGRIVQAFTWSVPKTLEKIDLSEVPNGLELAKPLHAYAKPRLPSTMYPIMLNGF</sequence>
<evidence type="ECO:0000256" key="4">
    <source>
        <dbReference type="ARBA" id="ARBA00022723"/>
    </source>
</evidence>
<dbReference type="SUPFAM" id="SSF48264">
    <property type="entry name" value="Cytochrome P450"/>
    <property type="match status" value="1"/>
</dbReference>
<keyword evidence="5 9" id="KW-0560">Oxidoreductase</keyword>
<gene>
    <name evidence="12" type="primary">LOC113694627</name>
</gene>
<keyword evidence="4 8" id="KW-0479">Metal-binding</keyword>
<dbReference type="PROSITE" id="PS00086">
    <property type="entry name" value="CYTOCHROME_P450"/>
    <property type="match status" value="1"/>
</dbReference>
<evidence type="ECO:0000256" key="1">
    <source>
        <dbReference type="ARBA" id="ARBA00001971"/>
    </source>
</evidence>
<dbReference type="GO" id="GO:0004497">
    <property type="term" value="F:monooxygenase activity"/>
    <property type="evidence" value="ECO:0007669"/>
    <property type="project" value="UniProtKB-KW"/>
</dbReference>
<keyword evidence="6 8" id="KW-0408">Iron</keyword>
<dbReference type="Pfam" id="PF00067">
    <property type="entry name" value="p450"/>
    <property type="match status" value="1"/>
</dbReference>
<protein>
    <submittedName>
        <fullName evidence="12">Tryptophan N-monooxygenase CYP79A68</fullName>
    </submittedName>
</protein>
<dbReference type="GeneID" id="113694627"/>
<comment type="cofactor">
    <cofactor evidence="1 8">
        <name>heme</name>
        <dbReference type="ChEBI" id="CHEBI:30413"/>
    </cofactor>
</comment>
<accession>A0A6P6SU16</accession>
<evidence type="ECO:0000256" key="8">
    <source>
        <dbReference type="PIRSR" id="PIRSR602401-1"/>
    </source>
</evidence>
<dbReference type="AlphaFoldDB" id="A0A6P6SU16"/>
<dbReference type="Gene3D" id="1.10.630.10">
    <property type="entry name" value="Cytochrome P450"/>
    <property type="match status" value="1"/>
</dbReference>
<reference evidence="12" key="2">
    <citation type="submission" date="2025-08" db="UniProtKB">
        <authorList>
            <consortium name="RefSeq"/>
        </authorList>
    </citation>
    <scope>IDENTIFICATION</scope>
    <source>
        <tissue evidence="12">Leaves</tissue>
    </source>
</reference>
<evidence type="ECO:0000256" key="7">
    <source>
        <dbReference type="ARBA" id="ARBA00023033"/>
    </source>
</evidence>
<evidence type="ECO:0000256" key="9">
    <source>
        <dbReference type="RuleBase" id="RU000461"/>
    </source>
</evidence>
<keyword evidence="7 9" id="KW-0503">Monooxygenase</keyword>
<dbReference type="PRINTS" id="PR00385">
    <property type="entry name" value="P450"/>
</dbReference>
<evidence type="ECO:0000256" key="6">
    <source>
        <dbReference type="ARBA" id="ARBA00023004"/>
    </source>
</evidence>
<feature type="chain" id="PRO_5045391795" evidence="10">
    <location>
        <begin position="22"/>
        <end position="531"/>
    </location>
</feature>
<name>A0A6P6SU16_COFAR</name>
<feature type="binding site" description="axial binding residue" evidence="8">
    <location>
        <position position="464"/>
    </location>
    <ligand>
        <name>heme</name>
        <dbReference type="ChEBI" id="CHEBI:30413"/>
    </ligand>
    <ligandPart>
        <name>Fe</name>
        <dbReference type="ChEBI" id="CHEBI:18248"/>
    </ligandPart>
</feature>
<dbReference type="RefSeq" id="XP_027069275.2">
    <property type="nucleotide sequence ID" value="XM_027213474.2"/>
</dbReference>
<evidence type="ECO:0000256" key="3">
    <source>
        <dbReference type="ARBA" id="ARBA00022617"/>
    </source>
</evidence>
<dbReference type="PANTHER" id="PTHR47944:SF19">
    <property type="entry name" value="CYTOCHROME P450 77A4"/>
    <property type="match status" value="1"/>
</dbReference>
<evidence type="ECO:0000256" key="10">
    <source>
        <dbReference type="SAM" id="SignalP"/>
    </source>
</evidence>
<dbReference type="InterPro" id="IPR036396">
    <property type="entry name" value="Cyt_P450_sf"/>
</dbReference>
<dbReference type="GO" id="GO:0020037">
    <property type="term" value="F:heme binding"/>
    <property type="evidence" value="ECO:0007669"/>
    <property type="project" value="InterPro"/>
</dbReference>
<dbReference type="PANTHER" id="PTHR47944">
    <property type="entry name" value="CYTOCHROME P450 98A9"/>
    <property type="match status" value="1"/>
</dbReference>
<evidence type="ECO:0000313" key="11">
    <source>
        <dbReference type="Proteomes" id="UP001652660"/>
    </source>
</evidence>
<evidence type="ECO:0000256" key="5">
    <source>
        <dbReference type="ARBA" id="ARBA00023002"/>
    </source>
</evidence>
<dbReference type="OrthoDB" id="2789670at2759"/>
<proteinExistence type="inferred from homology"/>
<keyword evidence="3 8" id="KW-0349">Heme</keyword>
<organism evidence="11 12">
    <name type="scientific">Coffea arabica</name>
    <name type="common">Arabian coffee</name>
    <dbReference type="NCBI Taxonomy" id="13443"/>
    <lineage>
        <taxon>Eukaryota</taxon>
        <taxon>Viridiplantae</taxon>
        <taxon>Streptophyta</taxon>
        <taxon>Embryophyta</taxon>
        <taxon>Tracheophyta</taxon>
        <taxon>Spermatophyta</taxon>
        <taxon>Magnoliopsida</taxon>
        <taxon>eudicotyledons</taxon>
        <taxon>Gunneridae</taxon>
        <taxon>Pentapetalae</taxon>
        <taxon>asterids</taxon>
        <taxon>lamiids</taxon>
        <taxon>Gentianales</taxon>
        <taxon>Rubiaceae</taxon>
        <taxon>Ixoroideae</taxon>
        <taxon>Gardenieae complex</taxon>
        <taxon>Bertiereae - Coffeeae clade</taxon>
        <taxon>Coffeeae</taxon>
        <taxon>Coffea</taxon>
    </lineage>
</organism>
<evidence type="ECO:0000313" key="12">
    <source>
        <dbReference type="RefSeq" id="XP_027069275.2"/>
    </source>
</evidence>
<dbReference type="InterPro" id="IPR017972">
    <property type="entry name" value="Cyt_P450_CS"/>
</dbReference>
<feature type="signal peptide" evidence="10">
    <location>
        <begin position="1"/>
        <end position="21"/>
    </location>
</feature>
<reference evidence="11" key="1">
    <citation type="journal article" date="2025" name="Foods">
        <title>Unveiling the Microbial Signatures of Arabica Coffee Cherries: Insights into Ripeness Specific Diversity, Functional Traits, and Implications for Quality and Safety.</title>
        <authorList>
            <consortium name="RefSeq"/>
            <person name="Tenea G.N."/>
            <person name="Cifuentes V."/>
            <person name="Reyes P."/>
            <person name="Cevallos-Vallejos M."/>
        </authorList>
    </citation>
    <scope>NUCLEOTIDE SEQUENCE [LARGE SCALE GENOMIC DNA]</scope>
</reference>
<dbReference type="GO" id="GO:0016705">
    <property type="term" value="F:oxidoreductase activity, acting on paired donors, with incorporation or reduction of molecular oxygen"/>
    <property type="evidence" value="ECO:0007669"/>
    <property type="project" value="InterPro"/>
</dbReference>
<dbReference type="GO" id="GO:0005506">
    <property type="term" value="F:iron ion binding"/>
    <property type="evidence" value="ECO:0007669"/>
    <property type="project" value="InterPro"/>
</dbReference>
<dbReference type="PRINTS" id="PR00463">
    <property type="entry name" value="EP450I"/>
</dbReference>